<evidence type="ECO:0000313" key="2">
    <source>
        <dbReference type="EnsemblMetazoa" id="XP_050512007.1"/>
    </source>
</evidence>
<sequence length="113" mass="13176">MCNCKRRHRHGELQLWEMQWKDTDEFPKTALDALDSCNRDLFPTVSKLLLVLATLPISNASAERSFQSLKRIKSWLRTRMRQDRLIGLALLHAHRDIPVDPTKVLERFAKSGH</sequence>
<evidence type="ECO:0000259" key="1">
    <source>
        <dbReference type="Pfam" id="PF05699"/>
    </source>
</evidence>
<organism evidence="2 3">
    <name type="scientific">Diabrotica virgifera virgifera</name>
    <name type="common">western corn rootworm</name>
    <dbReference type="NCBI Taxonomy" id="50390"/>
    <lineage>
        <taxon>Eukaryota</taxon>
        <taxon>Metazoa</taxon>
        <taxon>Ecdysozoa</taxon>
        <taxon>Arthropoda</taxon>
        <taxon>Hexapoda</taxon>
        <taxon>Insecta</taxon>
        <taxon>Pterygota</taxon>
        <taxon>Neoptera</taxon>
        <taxon>Endopterygota</taxon>
        <taxon>Coleoptera</taxon>
        <taxon>Polyphaga</taxon>
        <taxon>Cucujiformia</taxon>
        <taxon>Chrysomeloidea</taxon>
        <taxon>Chrysomelidae</taxon>
        <taxon>Galerucinae</taxon>
        <taxon>Diabroticina</taxon>
        <taxon>Diabroticites</taxon>
        <taxon>Diabrotica</taxon>
    </lineage>
</organism>
<name>A0ABM5KP85_DIAVI</name>
<dbReference type="RefSeq" id="XP_050512007.1">
    <property type="nucleotide sequence ID" value="XM_050656050.1"/>
</dbReference>
<accession>A0ABM5KP85</accession>
<dbReference type="GeneID" id="126888039"/>
<dbReference type="EnsemblMetazoa" id="XM_050656050.1">
    <property type="protein sequence ID" value="XP_050512007.1"/>
    <property type="gene ID" value="LOC126888039"/>
</dbReference>
<dbReference type="PANTHER" id="PTHR46289:SF14">
    <property type="entry name" value="DUF4371 DOMAIN-CONTAINING PROTEIN"/>
    <property type="match status" value="1"/>
</dbReference>
<dbReference type="PANTHER" id="PTHR46289">
    <property type="entry name" value="52 KDA REPRESSOR OF THE INHIBITOR OF THE PROTEIN KINASE-LIKE PROTEIN-RELATED"/>
    <property type="match status" value="1"/>
</dbReference>
<evidence type="ECO:0000313" key="3">
    <source>
        <dbReference type="Proteomes" id="UP001652700"/>
    </source>
</evidence>
<feature type="domain" description="HAT C-terminal dimerisation" evidence="1">
    <location>
        <begin position="36"/>
        <end position="96"/>
    </location>
</feature>
<dbReference type="Pfam" id="PF05699">
    <property type="entry name" value="Dimer_Tnp_hAT"/>
    <property type="match status" value="1"/>
</dbReference>
<proteinExistence type="predicted"/>
<dbReference type="Proteomes" id="UP001652700">
    <property type="component" value="Unplaced"/>
</dbReference>
<dbReference type="InterPro" id="IPR052958">
    <property type="entry name" value="IFN-induced_PKR_regulator"/>
</dbReference>
<protein>
    <recommendedName>
        <fullName evidence="1">HAT C-terminal dimerisation domain-containing protein</fullName>
    </recommendedName>
</protein>
<reference evidence="2" key="1">
    <citation type="submission" date="2025-05" db="UniProtKB">
        <authorList>
            <consortium name="EnsemblMetazoa"/>
        </authorList>
    </citation>
    <scope>IDENTIFICATION</scope>
</reference>
<dbReference type="InterPro" id="IPR008906">
    <property type="entry name" value="HATC_C_dom"/>
</dbReference>
<keyword evidence="3" id="KW-1185">Reference proteome</keyword>